<dbReference type="Gramene" id="mRNA:HanXRQr2_Chr06g0268281">
    <property type="protein sequence ID" value="mRNA:HanXRQr2_Chr06g0268281"/>
    <property type="gene ID" value="HanXRQr2_Chr06g0268281"/>
</dbReference>
<dbReference type="Proteomes" id="UP000215914">
    <property type="component" value="Unassembled WGS sequence"/>
</dbReference>
<name>A0A9K3IUF2_HELAN</name>
<keyword evidence="2" id="KW-1185">Reference proteome</keyword>
<reference evidence="1" key="1">
    <citation type="journal article" date="2017" name="Nature">
        <title>The sunflower genome provides insights into oil metabolism, flowering and Asterid evolution.</title>
        <authorList>
            <person name="Badouin H."/>
            <person name="Gouzy J."/>
            <person name="Grassa C.J."/>
            <person name="Murat F."/>
            <person name="Staton S.E."/>
            <person name="Cottret L."/>
            <person name="Lelandais-Briere C."/>
            <person name="Owens G.L."/>
            <person name="Carrere S."/>
            <person name="Mayjonade B."/>
            <person name="Legrand L."/>
            <person name="Gill N."/>
            <person name="Kane N.C."/>
            <person name="Bowers J.E."/>
            <person name="Hubner S."/>
            <person name="Bellec A."/>
            <person name="Berard A."/>
            <person name="Berges H."/>
            <person name="Blanchet N."/>
            <person name="Boniface M.C."/>
            <person name="Brunel D."/>
            <person name="Catrice O."/>
            <person name="Chaidir N."/>
            <person name="Claudel C."/>
            <person name="Donnadieu C."/>
            <person name="Faraut T."/>
            <person name="Fievet G."/>
            <person name="Helmstetter N."/>
            <person name="King M."/>
            <person name="Knapp S.J."/>
            <person name="Lai Z."/>
            <person name="Le Paslier M.C."/>
            <person name="Lippi Y."/>
            <person name="Lorenzon L."/>
            <person name="Mandel J.R."/>
            <person name="Marage G."/>
            <person name="Marchand G."/>
            <person name="Marquand E."/>
            <person name="Bret-Mestries E."/>
            <person name="Morien E."/>
            <person name="Nambeesan S."/>
            <person name="Nguyen T."/>
            <person name="Pegot-Espagnet P."/>
            <person name="Pouilly N."/>
            <person name="Raftis F."/>
            <person name="Sallet E."/>
            <person name="Schiex T."/>
            <person name="Thomas J."/>
            <person name="Vandecasteele C."/>
            <person name="Vares D."/>
            <person name="Vear F."/>
            <person name="Vautrin S."/>
            <person name="Crespi M."/>
            <person name="Mangin B."/>
            <person name="Burke J.M."/>
            <person name="Salse J."/>
            <person name="Munos S."/>
            <person name="Vincourt P."/>
            <person name="Rieseberg L.H."/>
            <person name="Langlade N.B."/>
        </authorList>
    </citation>
    <scope>NUCLEOTIDE SEQUENCE</scope>
    <source>
        <tissue evidence="1">Leaves</tissue>
    </source>
</reference>
<organism evidence="1 2">
    <name type="scientific">Helianthus annuus</name>
    <name type="common">Common sunflower</name>
    <dbReference type="NCBI Taxonomy" id="4232"/>
    <lineage>
        <taxon>Eukaryota</taxon>
        <taxon>Viridiplantae</taxon>
        <taxon>Streptophyta</taxon>
        <taxon>Embryophyta</taxon>
        <taxon>Tracheophyta</taxon>
        <taxon>Spermatophyta</taxon>
        <taxon>Magnoliopsida</taxon>
        <taxon>eudicotyledons</taxon>
        <taxon>Gunneridae</taxon>
        <taxon>Pentapetalae</taxon>
        <taxon>asterids</taxon>
        <taxon>campanulids</taxon>
        <taxon>Asterales</taxon>
        <taxon>Asteraceae</taxon>
        <taxon>Asteroideae</taxon>
        <taxon>Heliantheae alliance</taxon>
        <taxon>Heliantheae</taxon>
        <taxon>Helianthus</taxon>
    </lineage>
</organism>
<evidence type="ECO:0000313" key="1">
    <source>
        <dbReference type="EMBL" id="KAF5803178.1"/>
    </source>
</evidence>
<dbReference type="AlphaFoldDB" id="A0A9K3IUF2"/>
<proteinExistence type="predicted"/>
<protein>
    <submittedName>
        <fullName evidence="1">Uncharacterized protein</fullName>
    </submittedName>
</protein>
<reference evidence="1" key="2">
    <citation type="submission" date="2020-06" db="EMBL/GenBank/DDBJ databases">
        <title>Helianthus annuus Genome sequencing and assembly Release 2.</title>
        <authorList>
            <person name="Gouzy J."/>
            <person name="Langlade N."/>
            <person name="Munos S."/>
        </authorList>
    </citation>
    <scope>NUCLEOTIDE SEQUENCE</scope>
    <source>
        <tissue evidence="1">Leaves</tissue>
    </source>
</reference>
<evidence type="ECO:0000313" key="2">
    <source>
        <dbReference type="Proteomes" id="UP000215914"/>
    </source>
</evidence>
<accession>A0A9K3IUF2</accession>
<comment type="caution">
    <text evidence="1">The sequence shown here is derived from an EMBL/GenBank/DDBJ whole genome shotgun (WGS) entry which is preliminary data.</text>
</comment>
<gene>
    <name evidence="1" type="ORF">HanXRQr2_Chr06g0268281</name>
</gene>
<sequence length="45" mass="5571">MIVQYKFDLLNVLIQSHYDVSALQRAQVLLLVYLQLRFYKFPYYR</sequence>
<dbReference type="EMBL" id="MNCJ02000321">
    <property type="protein sequence ID" value="KAF5803178.1"/>
    <property type="molecule type" value="Genomic_DNA"/>
</dbReference>